<evidence type="ECO:0000256" key="2">
    <source>
        <dbReference type="ARBA" id="ARBA00022723"/>
    </source>
</evidence>
<evidence type="ECO:0000313" key="13">
    <source>
        <dbReference type="Proteomes" id="UP000509623"/>
    </source>
</evidence>
<keyword evidence="3 6" id="KW-0547">Nucleotide-binding</keyword>
<evidence type="ECO:0000256" key="4">
    <source>
        <dbReference type="ARBA" id="ARBA00022842"/>
    </source>
</evidence>
<comment type="function">
    <text evidence="6">GTPase that associates with the 50S ribosomal subunit and may have a role during protein synthesis or ribosome biogenesis.</text>
</comment>
<gene>
    <name evidence="6 10" type="primary">hflX</name>
    <name evidence="10" type="ORF">GJQ69_00675</name>
    <name evidence="11" type="ORF">GKP14_04095</name>
</gene>
<dbReference type="PANTHER" id="PTHR10229">
    <property type="entry name" value="GTP-BINDING PROTEIN HFLX"/>
    <property type="match status" value="1"/>
</dbReference>
<comment type="subunit">
    <text evidence="6">Monomer. Associates with the 50S ribosomal subunit.</text>
</comment>
<accession>A0A859DNK2</accession>
<dbReference type="CDD" id="cd01878">
    <property type="entry name" value="HflX"/>
    <property type="match status" value="1"/>
</dbReference>
<keyword evidence="1 6" id="KW-0963">Cytoplasm</keyword>
<feature type="binding site" evidence="7">
    <location>
        <begin position="316"/>
        <end position="319"/>
    </location>
    <ligand>
        <name>GTP</name>
        <dbReference type="ChEBI" id="CHEBI:37565"/>
    </ligand>
</feature>
<evidence type="ECO:0000256" key="8">
    <source>
        <dbReference type="PIRSR" id="PIRSR006809-2"/>
    </source>
</evidence>
<evidence type="ECO:0000256" key="6">
    <source>
        <dbReference type="HAMAP-Rule" id="MF_00900"/>
    </source>
</evidence>
<dbReference type="InterPro" id="IPR025121">
    <property type="entry name" value="GTPase_HflX_N"/>
</dbReference>
<feature type="binding site" evidence="8">
    <location>
        <position position="231"/>
    </location>
    <ligand>
        <name>Mg(2+)</name>
        <dbReference type="ChEBI" id="CHEBI:18420"/>
    </ligand>
</feature>
<name>A0A859DNK2_9FIRM</name>
<dbReference type="InterPro" id="IPR042108">
    <property type="entry name" value="GTPase_HflX_N_sf"/>
</dbReference>
<dbReference type="EMBL" id="CP046161">
    <property type="protein sequence ID" value="QKO30265.1"/>
    <property type="molecule type" value="Genomic_DNA"/>
</dbReference>
<keyword evidence="13" id="KW-1185">Reference proteome</keyword>
<dbReference type="Gene3D" id="3.40.50.300">
    <property type="entry name" value="P-loop containing nucleotide triphosphate hydrolases"/>
    <property type="match status" value="1"/>
</dbReference>
<dbReference type="GO" id="GO:0005525">
    <property type="term" value="F:GTP binding"/>
    <property type="evidence" value="ECO:0007669"/>
    <property type="project" value="UniProtKB-UniRule"/>
</dbReference>
<dbReference type="GO" id="GO:0043022">
    <property type="term" value="F:ribosome binding"/>
    <property type="evidence" value="ECO:0007669"/>
    <property type="project" value="TreeGrafter"/>
</dbReference>
<comment type="similarity">
    <text evidence="6">Belongs to the TRAFAC class OBG-HflX-like GTPase superfamily. HflX GTPase family.</text>
</comment>
<comment type="cofactor">
    <cofactor evidence="8">
        <name>Mg(2+)</name>
        <dbReference type="ChEBI" id="CHEBI:18420"/>
    </cofactor>
</comment>
<dbReference type="InterPro" id="IPR027417">
    <property type="entry name" value="P-loop_NTPase"/>
</dbReference>
<dbReference type="GO" id="GO:0046872">
    <property type="term" value="F:metal ion binding"/>
    <property type="evidence" value="ECO:0007669"/>
    <property type="project" value="UniProtKB-KW"/>
</dbReference>
<dbReference type="EMBL" id="CP046051">
    <property type="protein sequence ID" value="QKN23129.1"/>
    <property type="molecule type" value="Genomic_DNA"/>
</dbReference>
<dbReference type="GO" id="GO:0003924">
    <property type="term" value="F:GTPase activity"/>
    <property type="evidence" value="ECO:0007669"/>
    <property type="project" value="UniProtKB-UniRule"/>
</dbReference>
<evidence type="ECO:0000259" key="9">
    <source>
        <dbReference type="PROSITE" id="PS51705"/>
    </source>
</evidence>
<proteinExistence type="inferred from homology"/>
<dbReference type="PANTHER" id="PTHR10229:SF0">
    <property type="entry name" value="GTP-BINDING PROTEIN 6-RELATED"/>
    <property type="match status" value="1"/>
</dbReference>
<evidence type="ECO:0000313" key="10">
    <source>
        <dbReference type="EMBL" id="QKN23129.1"/>
    </source>
</evidence>
<keyword evidence="5 6" id="KW-0342">GTP-binding</keyword>
<reference evidence="11" key="2">
    <citation type="journal article" date="2021" name="Appl. Environ. Microbiol.">
        <title>Adaptability of a Caproate-Producing Bacterium Contributes to Its Dominance in an Anaerobic Fermentation System.</title>
        <authorList>
            <person name="Wang H."/>
            <person name="Gu Y."/>
            <person name="Zhou W."/>
            <person name="Zhao D."/>
            <person name="Qiao Z."/>
            <person name="Zheng J."/>
            <person name="Gao J."/>
            <person name="Chen X."/>
            <person name="Ren C."/>
            <person name="Xu Y."/>
        </authorList>
    </citation>
    <scope>NUCLEOTIDE SEQUENCE</scope>
    <source>
        <strain evidence="11">JNU-WLY1368</strain>
    </source>
</reference>
<dbReference type="HAMAP" id="MF_00900">
    <property type="entry name" value="GTPase_HflX"/>
    <property type="match status" value="1"/>
</dbReference>
<keyword evidence="2 8" id="KW-0479">Metal-binding</keyword>
<feature type="binding site" evidence="8">
    <location>
        <position position="211"/>
    </location>
    <ligand>
        <name>Mg(2+)</name>
        <dbReference type="ChEBI" id="CHEBI:18420"/>
    </ligand>
</feature>
<evidence type="ECO:0000256" key="7">
    <source>
        <dbReference type="PIRSR" id="PIRSR006809-1"/>
    </source>
</evidence>
<dbReference type="PIRSF" id="PIRSF006809">
    <property type="entry name" value="GTP-binding_hflX_prd"/>
    <property type="match status" value="1"/>
</dbReference>
<dbReference type="PRINTS" id="PR00326">
    <property type="entry name" value="GTP1OBG"/>
</dbReference>
<dbReference type="Gene3D" id="6.10.250.2860">
    <property type="match status" value="1"/>
</dbReference>
<evidence type="ECO:0000256" key="5">
    <source>
        <dbReference type="ARBA" id="ARBA00023134"/>
    </source>
</evidence>
<dbReference type="GO" id="GO:0005737">
    <property type="term" value="C:cytoplasm"/>
    <property type="evidence" value="ECO:0007669"/>
    <property type="project" value="UniProtKB-SubCell"/>
</dbReference>
<feature type="binding site" evidence="7">
    <location>
        <begin position="204"/>
        <end position="211"/>
    </location>
    <ligand>
        <name>GTP</name>
        <dbReference type="ChEBI" id="CHEBI:37565"/>
    </ligand>
</feature>
<dbReference type="InterPro" id="IPR030394">
    <property type="entry name" value="G_HFLX_dom"/>
</dbReference>
<evidence type="ECO:0000313" key="12">
    <source>
        <dbReference type="Proteomes" id="UP000501316"/>
    </source>
</evidence>
<dbReference type="Pfam" id="PF16360">
    <property type="entry name" value="GTP-bdg_M"/>
    <property type="match status" value="1"/>
</dbReference>
<keyword evidence="4 8" id="KW-0460">Magnesium</keyword>
<dbReference type="InterPro" id="IPR016496">
    <property type="entry name" value="GTPase_HflX"/>
</dbReference>
<dbReference type="KEGG" id="clf:GJQ69_00675"/>
<feature type="binding site" evidence="7">
    <location>
        <begin position="337"/>
        <end position="339"/>
    </location>
    <ligand>
        <name>GTP</name>
        <dbReference type="ChEBI" id="CHEBI:37565"/>
    </ligand>
</feature>
<dbReference type="FunFam" id="3.40.50.11060:FF:000001">
    <property type="entry name" value="GTPase HflX"/>
    <property type="match status" value="1"/>
</dbReference>
<dbReference type="Gene3D" id="3.40.50.11060">
    <property type="entry name" value="GTPase HflX, N-terminal domain"/>
    <property type="match status" value="1"/>
</dbReference>
<dbReference type="NCBIfam" id="TIGR03156">
    <property type="entry name" value="GTP_HflX"/>
    <property type="match status" value="1"/>
</dbReference>
<dbReference type="PROSITE" id="PS51705">
    <property type="entry name" value="G_HFLX"/>
    <property type="match status" value="1"/>
</dbReference>
<dbReference type="AlphaFoldDB" id="A0A859DNK2"/>
<feature type="binding site" evidence="7">
    <location>
        <begin position="229"/>
        <end position="233"/>
    </location>
    <ligand>
        <name>GTP</name>
        <dbReference type="ChEBI" id="CHEBI:37565"/>
    </ligand>
</feature>
<dbReference type="Pfam" id="PF01926">
    <property type="entry name" value="MMR_HSR1"/>
    <property type="match status" value="1"/>
</dbReference>
<dbReference type="SUPFAM" id="SSF52540">
    <property type="entry name" value="P-loop containing nucleoside triphosphate hydrolases"/>
    <property type="match status" value="1"/>
</dbReference>
<dbReference type="InterPro" id="IPR006073">
    <property type="entry name" value="GTP-bd"/>
</dbReference>
<evidence type="ECO:0000313" key="11">
    <source>
        <dbReference type="EMBL" id="QKO30265.1"/>
    </source>
</evidence>
<dbReference type="Proteomes" id="UP000509623">
    <property type="component" value="Chromosome"/>
</dbReference>
<protein>
    <recommendedName>
        <fullName evidence="6">GTPase HflX</fullName>
    </recommendedName>
    <alternativeName>
        <fullName evidence="6">GTP-binding protein HflX</fullName>
    </alternativeName>
</protein>
<comment type="subcellular location">
    <subcellularLocation>
        <location evidence="6">Cytoplasm</location>
    </subcellularLocation>
    <text evidence="6">May associate with membranes.</text>
</comment>
<evidence type="ECO:0000256" key="3">
    <source>
        <dbReference type="ARBA" id="ARBA00022741"/>
    </source>
</evidence>
<organism evidence="10 12">
    <name type="scientific">Caproicibacterium lactatifermentans</name>
    <dbReference type="NCBI Taxonomy" id="2666138"/>
    <lineage>
        <taxon>Bacteria</taxon>
        <taxon>Bacillati</taxon>
        <taxon>Bacillota</taxon>
        <taxon>Clostridia</taxon>
        <taxon>Eubacteriales</taxon>
        <taxon>Oscillospiraceae</taxon>
        <taxon>Caproicibacterium</taxon>
    </lineage>
</organism>
<dbReference type="InterPro" id="IPR032305">
    <property type="entry name" value="GTP-bd_M"/>
</dbReference>
<reference evidence="11" key="3">
    <citation type="journal article" date="2022" name="Int. J. Syst. Evol. Microbiol.">
        <title>Caproicibacterium lactatifermentans sp. nov., isolated from pit clay used for the production of Chinese strong aroma-type liquor.</title>
        <authorList>
            <person name="Wang H."/>
            <person name="Gu Y."/>
            <person name="Zhao D."/>
            <person name="Qiao Z."/>
            <person name="Zheng J."/>
            <person name="Gao J."/>
            <person name="Ren C."/>
            <person name="Xu Y."/>
        </authorList>
    </citation>
    <scope>NUCLEOTIDE SEQUENCE</scope>
    <source>
        <strain evidence="11">JNU-WLY1368</strain>
    </source>
</reference>
<sequence>MYENKRELPRALLVECDTGEDDAESSLAELYELVRSAGAVPFGAMTQKRPSADAATCVGKGMVQQIADFCEKHHIELLIFDRELTPTQIRNLEEDTSVRVVDRTMLIMDIFACSARSREGKLQVELAQLEYLLPRLSGRGTALSRLGGGIGTRGPGETKLETDRRHIRGRIRSLQVQLEEVEKHRQQIERRRRKDGVVTAALVGYTNAGKSTLMNALTDAGVLAEDRLFATLDPTARALRLPNGFSVMLIDTVGLVRRLPHQLVKAFRSTLEQAAQADILLNVCDASSPEAQTHLKVTSDLLTGLGCTGKMLPVLNKCDQVPGLTGLPQIGQGIRISAKTGEGIPNLLQAIQDALPVQVRRVQLLLPFSQSGLAARVREQGTVLQEKYTSEGLALEAFVGPALFPAVQPFLQTNSITKA</sequence>
<feature type="binding site" evidence="7">
    <location>
        <begin position="251"/>
        <end position="254"/>
    </location>
    <ligand>
        <name>GTP</name>
        <dbReference type="ChEBI" id="CHEBI:37565"/>
    </ligand>
</feature>
<evidence type="ECO:0000256" key="1">
    <source>
        <dbReference type="ARBA" id="ARBA00022490"/>
    </source>
</evidence>
<dbReference type="Proteomes" id="UP000501316">
    <property type="component" value="Chromosome"/>
</dbReference>
<feature type="domain" description="Hflx-type G" evidence="9">
    <location>
        <begin position="198"/>
        <end position="359"/>
    </location>
</feature>
<reference evidence="12 13" key="1">
    <citation type="submission" date="2019-11" db="EMBL/GenBank/DDBJ databases">
        <authorList>
            <person name="Ren C."/>
            <person name="Wang H."/>
            <person name="Xu Y."/>
        </authorList>
    </citation>
    <scope>NUCLEOTIDE SEQUENCE [LARGE SCALE GENOMIC DNA]</scope>
    <source>
        <strain evidence="13">JNU-WLY1368</strain>
        <strain evidence="10 12">LBM 19010</strain>
    </source>
</reference>
<dbReference type="RefSeq" id="WP_086034945.1">
    <property type="nucleotide sequence ID" value="NZ_CP046051.1"/>
</dbReference>
<dbReference type="Pfam" id="PF13167">
    <property type="entry name" value="GTP-bdg_N"/>
    <property type="match status" value="1"/>
</dbReference>